<accession>A0A8S3PTD2</accession>
<keyword evidence="3" id="KW-1185">Reference proteome</keyword>
<sequence length="201" mass="23238">MGIDSYFYIDDSLLQAENFDLAIQNTERVKTFIESVGFDINIEKSVFIPTNRIIFLGYIIDSVLFKVFLPEEKVQKIIELSKKMLKAHKVSIRSLAQLTGLYSSAHYAVQYAHLFHRYLDLDKTRTLHASNNNFNSFLNISVEGKSEIVWWLENVKTVNGRPPQVIIYIQMPPSMVGELFFMESKLKVIGVWKSSVYTLIF</sequence>
<dbReference type="Proteomes" id="UP000683360">
    <property type="component" value="Unassembled WGS sequence"/>
</dbReference>
<dbReference type="Gene3D" id="3.30.70.270">
    <property type="match status" value="1"/>
</dbReference>
<evidence type="ECO:0000259" key="1">
    <source>
        <dbReference type="PROSITE" id="PS50878"/>
    </source>
</evidence>
<dbReference type="PROSITE" id="PS50878">
    <property type="entry name" value="RT_POL"/>
    <property type="match status" value="1"/>
</dbReference>
<evidence type="ECO:0000313" key="3">
    <source>
        <dbReference type="Proteomes" id="UP000683360"/>
    </source>
</evidence>
<dbReference type="InterPro" id="IPR043128">
    <property type="entry name" value="Rev_trsase/Diguanyl_cyclase"/>
</dbReference>
<dbReference type="PANTHER" id="PTHR33050">
    <property type="entry name" value="REVERSE TRANSCRIPTASE DOMAIN-CONTAINING PROTEIN"/>
    <property type="match status" value="1"/>
</dbReference>
<proteinExistence type="predicted"/>
<dbReference type="PANTHER" id="PTHR33050:SF7">
    <property type="entry name" value="RIBONUCLEASE H"/>
    <property type="match status" value="1"/>
</dbReference>
<dbReference type="SUPFAM" id="SSF56672">
    <property type="entry name" value="DNA/RNA polymerases"/>
    <property type="match status" value="1"/>
</dbReference>
<organism evidence="2 3">
    <name type="scientific">Mytilus edulis</name>
    <name type="common">Blue mussel</name>
    <dbReference type="NCBI Taxonomy" id="6550"/>
    <lineage>
        <taxon>Eukaryota</taxon>
        <taxon>Metazoa</taxon>
        <taxon>Spiralia</taxon>
        <taxon>Lophotrochozoa</taxon>
        <taxon>Mollusca</taxon>
        <taxon>Bivalvia</taxon>
        <taxon>Autobranchia</taxon>
        <taxon>Pteriomorphia</taxon>
        <taxon>Mytilida</taxon>
        <taxon>Mytiloidea</taxon>
        <taxon>Mytilidae</taxon>
        <taxon>Mytilinae</taxon>
        <taxon>Mytilus</taxon>
    </lineage>
</organism>
<comment type="caution">
    <text evidence="2">The sequence shown here is derived from an EMBL/GenBank/DDBJ whole genome shotgun (WGS) entry which is preliminary data.</text>
</comment>
<dbReference type="EMBL" id="CAJPWZ010000106">
    <property type="protein sequence ID" value="CAG2185926.1"/>
    <property type="molecule type" value="Genomic_DNA"/>
</dbReference>
<feature type="domain" description="Reverse transcriptase" evidence="1">
    <location>
        <begin position="1"/>
        <end position="60"/>
    </location>
</feature>
<name>A0A8S3PTD2_MYTED</name>
<dbReference type="InterPro" id="IPR043502">
    <property type="entry name" value="DNA/RNA_pol_sf"/>
</dbReference>
<gene>
    <name evidence="2" type="ORF">MEDL_1498</name>
</gene>
<evidence type="ECO:0000313" key="2">
    <source>
        <dbReference type="EMBL" id="CAG2185926.1"/>
    </source>
</evidence>
<dbReference type="InterPro" id="IPR052055">
    <property type="entry name" value="Hepadnavirus_pol/RT"/>
</dbReference>
<dbReference type="OrthoDB" id="2348824at2759"/>
<reference evidence="2" key="1">
    <citation type="submission" date="2021-03" db="EMBL/GenBank/DDBJ databases">
        <authorList>
            <person name="Bekaert M."/>
        </authorList>
    </citation>
    <scope>NUCLEOTIDE SEQUENCE</scope>
</reference>
<protein>
    <recommendedName>
        <fullName evidence="1">Reverse transcriptase domain-containing protein</fullName>
    </recommendedName>
</protein>
<dbReference type="AlphaFoldDB" id="A0A8S3PTD2"/>
<dbReference type="InterPro" id="IPR000477">
    <property type="entry name" value="RT_dom"/>
</dbReference>